<reference evidence="8" key="1">
    <citation type="submission" date="2017-06" db="EMBL/GenBank/DDBJ databases">
        <authorList>
            <person name="Varghese N."/>
            <person name="Submissions S."/>
        </authorList>
    </citation>
    <scope>NUCLEOTIDE SEQUENCE [LARGE SCALE GENOMIC DNA]</scope>
    <source>
        <strain evidence="8">DSM 15668</strain>
    </source>
</reference>
<sequence>MAKVKITLIRGLAGKSKKKRATLEALGLRKRGKSTVKELNPAIEGMIDKVRELVKVEPLEE</sequence>
<evidence type="ECO:0000256" key="1">
    <source>
        <dbReference type="ARBA" id="ARBA00007594"/>
    </source>
</evidence>
<dbReference type="CDD" id="cd01658">
    <property type="entry name" value="Ribosomal_L30"/>
    <property type="match status" value="1"/>
</dbReference>
<dbReference type="Proteomes" id="UP000198405">
    <property type="component" value="Unassembled WGS sequence"/>
</dbReference>
<evidence type="ECO:0000259" key="6">
    <source>
        <dbReference type="Pfam" id="PF00327"/>
    </source>
</evidence>
<dbReference type="InterPro" id="IPR016082">
    <property type="entry name" value="Ribosomal_uL30_ferredoxin-like"/>
</dbReference>
<dbReference type="NCBIfam" id="TIGR01308">
    <property type="entry name" value="rpmD_bact"/>
    <property type="match status" value="1"/>
</dbReference>
<keyword evidence="8" id="KW-1185">Reference proteome</keyword>
<keyword evidence="4 5" id="KW-0687">Ribonucleoprotein</keyword>
<organism evidence="7 8">
    <name type="scientific">Desulfurobacterium atlanticum</name>
    <dbReference type="NCBI Taxonomy" id="240169"/>
    <lineage>
        <taxon>Bacteria</taxon>
        <taxon>Pseudomonadati</taxon>
        <taxon>Aquificota</taxon>
        <taxon>Aquificia</taxon>
        <taxon>Desulfurobacteriales</taxon>
        <taxon>Desulfurobacteriaceae</taxon>
        <taxon>Desulfurobacterium</taxon>
    </lineage>
</organism>
<dbReference type="OrthoDB" id="9812790at2"/>
<dbReference type="EMBL" id="FZOB01000010">
    <property type="protein sequence ID" value="SNR85067.1"/>
    <property type="molecule type" value="Genomic_DNA"/>
</dbReference>
<dbReference type="Gene3D" id="3.30.1390.20">
    <property type="entry name" value="Ribosomal protein L30, ferredoxin-like fold domain"/>
    <property type="match status" value="1"/>
</dbReference>
<keyword evidence="3 5" id="KW-0689">Ribosomal protein</keyword>
<dbReference type="InterPro" id="IPR036919">
    <property type="entry name" value="Ribo_uL30_ferredoxin-like_sf"/>
</dbReference>
<evidence type="ECO:0000256" key="3">
    <source>
        <dbReference type="ARBA" id="ARBA00022980"/>
    </source>
</evidence>
<evidence type="ECO:0000256" key="5">
    <source>
        <dbReference type="HAMAP-Rule" id="MF_01371"/>
    </source>
</evidence>
<comment type="subunit">
    <text evidence="2 5">Part of the 50S ribosomal subunit.</text>
</comment>
<comment type="similarity">
    <text evidence="1 5">Belongs to the universal ribosomal protein uL30 family.</text>
</comment>
<feature type="domain" description="Large ribosomal subunit protein uL30-like ferredoxin-like fold" evidence="6">
    <location>
        <begin position="4"/>
        <end position="54"/>
    </location>
</feature>
<evidence type="ECO:0000256" key="4">
    <source>
        <dbReference type="ARBA" id="ARBA00023274"/>
    </source>
</evidence>
<gene>
    <name evidence="5" type="primary">rpmD</name>
    <name evidence="7" type="ORF">SAMN06265340_11054</name>
</gene>
<dbReference type="RefSeq" id="WP_089323408.1">
    <property type="nucleotide sequence ID" value="NZ_FZOB01000010.1"/>
</dbReference>
<dbReference type="AlphaFoldDB" id="A0A238ZNX9"/>
<dbReference type="PIRSF" id="PIRSF002211">
    <property type="entry name" value="Ribosomal_L30_bac-type"/>
    <property type="match status" value="1"/>
</dbReference>
<dbReference type="GO" id="GO:0015934">
    <property type="term" value="C:large ribosomal subunit"/>
    <property type="evidence" value="ECO:0007669"/>
    <property type="project" value="InterPro"/>
</dbReference>
<proteinExistence type="inferred from homology"/>
<evidence type="ECO:0000313" key="8">
    <source>
        <dbReference type="Proteomes" id="UP000198405"/>
    </source>
</evidence>
<dbReference type="SUPFAM" id="SSF55129">
    <property type="entry name" value="Ribosomal protein L30p/L7e"/>
    <property type="match status" value="1"/>
</dbReference>
<dbReference type="GO" id="GO:0006412">
    <property type="term" value="P:translation"/>
    <property type="evidence" value="ECO:0007669"/>
    <property type="project" value="UniProtKB-UniRule"/>
</dbReference>
<evidence type="ECO:0000256" key="2">
    <source>
        <dbReference type="ARBA" id="ARBA00011838"/>
    </source>
</evidence>
<accession>A0A238ZNX9</accession>
<dbReference type="PANTHER" id="PTHR15892">
    <property type="entry name" value="MITOCHONDRIAL RIBOSOMAL PROTEIN L30"/>
    <property type="match status" value="1"/>
</dbReference>
<dbReference type="GO" id="GO:0003735">
    <property type="term" value="F:structural constituent of ribosome"/>
    <property type="evidence" value="ECO:0007669"/>
    <property type="project" value="InterPro"/>
</dbReference>
<dbReference type="Pfam" id="PF00327">
    <property type="entry name" value="Ribosomal_L30"/>
    <property type="match status" value="1"/>
</dbReference>
<protein>
    <recommendedName>
        <fullName evidence="5">Large ribosomal subunit protein uL30</fullName>
    </recommendedName>
</protein>
<name>A0A238ZNX9_9BACT</name>
<dbReference type="PANTHER" id="PTHR15892:SF2">
    <property type="entry name" value="LARGE RIBOSOMAL SUBUNIT PROTEIN UL30M"/>
    <property type="match status" value="1"/>
</dbReference>
<evidence type="ECO:0000313" key="7">
    <source>
        <dbReference type="EMBL" id="SNR85067.1"/>
    </source>
</evidence>
<dbReference type="HAMAP" id="MF_01371_B">
    <property type="entry name" value="Ribosomal_uL30_B"/>
    <property type="match status" value="1"/>
</dbReference>
<dbReference type="InterPro" id="IPR005996">
    <property type="entry name" value="Ribosomal_uL30_bac-type"/>
</dbReference>